<dbReference type="OrthoDB" id="3520076at2"/>
<evidence type="ECO:0000313" key="2">
    <source>
        <dbReference type="Proteomes" id="UP000184286"/>
    </source>
</evidence>
<reference evidence="2" key="1">
    <citation type="submission" date="2016-11" db="EMBL/GenBank/DDBJ databases">
        <authorList>
            <person name="Schniete J.K."/>
            <person name="Salih T."/>
            <person name="Algora Gallardo L."/>
            <person name="Martinez Fernandez S."/>
            <person name="Herron P.R."/>
        </authorList>
    </citation>
    <scope>NUCLEOTIDE SEQUENCE [LARGE SCALE GENOMIC DNA]</scope>
    <source>
        <strain evidence="2">DSM 41896</strain>
    </source>
</reference>
<name>A0A1V6MWD4_9ACTN</name>
<evidence type="ECO:0000313" key="1">
    <source>
        <dbReference type="EMBL" id="OQD56749.1"/>
    </source>
</evidence>
<sequence length="84" mass="8901">MKSGNGIYRYTNHDTNPWIKIPGGLSDNIPGGLSDIGAAADGAVWGVDPAGKIYKYTVCHREEALADGRVGEWTPGNKPTSVNT</sequence>
<reference evidence="1 2" key="2">
    <citation type="submission" date="2017-02" db="EMBL/GenBank/DDBJ databases">
        <title>Draft genome sequence of Streptomyces phaeoluteigriseus type strain DSM41896.</title>
        <authorList>
            <person name="Salih T.S."/>
            <person name="Algora Gallardo L."/>
            <person name="Melo Santos T."/>
            <person name="Filgueira Martinez S."/>
            <person name="Herron P.R."/>
        </authorList>
    </citation>
    <scope>NUCLEOTIDE SEQUENCE [LARGE SCALE GENOMIC DNA]</scope>
    <source>
        <strain evidence="1 2">DSM 41896</strain>
    </source>
</reference>
<dbReference type="RefSeq" id="WP_073496751.1">
    <property type="nucleotide sequence ID" value="NZ_MPOH02000008.1"/>
</dbReference>
<proteinExistence type="predicted"/>
<gene>
    <name evidence="1" type="ORF">BM536_007140</name>
</gene>
<organism evidence="1 2">
    <name type="scientific">Streptomyces phaeoluteigriseus</name>
    <dbReference type="NCBI Taxonomy" id="114686"/>
    <lineage>
        <taxon>Bacteria</taxon>
        <taxon>Bacillati</taxon>
        <taxon>Actinomycetota</taxon>
        <taxon>Actinomycetes</taxon>
        <taxon>Kitasatosporales</taxon>
        <taxon>Streptomycetaceae</taxon>
        <taxon>Streptomyces</taxon>
        <taxon>Streptomyces aurantiacus group</taxon>
    </lineage>
</organism>
<dbReference type="STRING" id="114686.BM536_007140"/>
<comment type="caution">
    <text evidence="1">The sequence shown here is derived from an EMBL/GenBank/DDBJ whole genome shotgun (WGS) entry which is preliminary data.</text>
</comment>
<accession>A0A1V6MWD4</accession>
<protein>
    <submittedName>
        <fullName evidence="1">Uncharacterized protein</fullName>
    </submittedName>
</protein>
<dbReference type="AlphaFoldDB" id="A0A1V6MWD4"/>
<dbReference type="EMBL" id="MPOH02000008">
    <property type="protein sequence ID" value="OQD56749.1"/>
    <property type="molecule type" value="Genomic_DNA"/>
</dbReference>
<dbReference type="Proteomes" id="UP000184286">
    <property type="component" value="Unassembled WGS sequence"/>
</dbReference>